<dbReference type="AlphaFoldDB" id="A0A4Q1BRX2"/>
<comment type="caution">
    <text evidence="2">The sequence shown here is derived from an EMBL/GenBank/DDBJ whole genome shotgun (WGS) entry which is preliminary data.</text>
</comment>
<feature type="compositionally biased region" description="Acidic residues" evidence="1">
    <location>
        <begin position="161"/>
        <end position="173"/>
    </location>
</feature>
<dbReference type="InParanoid" id="A0A4Q1BRX2"/>
<feature type="compositionally biased region" description="Basic and acidic residues" evidence="1">
    <location>
        <begin position="80"/>
        <end position="124"/>
    </location>
</feature>
<evidence type="ECO:0000256" key="1">
    <source>
        <dbReference type="SAM" id="MobiDB-lite"/>
    </source>
</evidence>
<protein>
    <submittedName>
        <fullName evidence="2">Uncharacterized protein</fullName>
    </submittedName>
</protein>
<gene>
    <name evidence="2" type="ORF">M231_01996</name>
</gene>
<proteinExistence type="predicted"/>
<feature type="region of interest" description="Disordered" evidence="1">
    <location>
        <begin position="270"/>
        <end position="344"/>
    </location>
</feature>
<dbReference type="EMBL" id="SDIL01000015">
    <property type="protein sequence ID" value="RXK40744.1"/>
    <property type="molecule type" value="Genomic_DNA"/>
</dbReference>
<feature type="region of interest" description="Disordered" evidence="1">
    <location>
        <begin position="212"/>
        <end position="256"/>
    </location>
</feature>
<organism evidence="2 3">
    <name type="scientific">Tremella mesenterica</name>
    <name type="common">Jelly fungus</name>
    <dbReference type="NCBI Taxonomy" id="5217"/>
    <lineage>
        <taxon>Eukaryota</taxon>
        <taxon>Fungi</taxon>
        <taxon>Dikarya</taxon>
        <taxon>Basidiomycota</taxon>
        <taxon>Agaricomycotina</taxon>
        <taxon>Tremellomycetes</taxon>
        <taxon>Tremellales</taxon>
        <taxon>Tremellaceae</taxon>
        <taxon>Tremella</taxon>
    </lineage>
</organism>
<reference evidence="2 3" key="1">
    <citation type="submission" date="2016-06" db="EMBL/GenBank/DDBJ databases">
        <title>Evolution of pathogenesis and genome organization in the Tremellales.</title>
        <authorList>
            <person name="Cuomo C."/>
            <person name="Litvintseva A."/>
            <person name="Heitman J."/>
            <person name="Chen Y."/>
            <person name="Sun S."/>
            <person name="Springer D."/>
            <person name="Dromer F."/>
            <person name="Young S."/>
            <person name="Zeng Q."/>
            <person name="Chapman S."/>
            <person name="Gujja S."/>
            <person name="Saif S."/>
            <person name="Birren B."/>
        </authorList>
    </citation>
    <scope>NUCLEOTIDE SEQUENCE [LARGE SCALE GENOMIC DNA]</scope>
    <source>
        <strain evidence="2 3">ATCC 28783</strain>
    </source>
</reference>
<feature type="compositionally biased region" description="Polar residues" evidence="1">
    <location>
        <begin position="317"/>
        <end position="329"/>
    </location>
</feature>
<dbReference type="Proteomes" id="UP000289152">
    <property type="component" value="Unassembled WGS sequence"/>
</dbReference>
<evidence type="ECO:0000313" key="2">
    <source>
        <dbReference type="EMBL" id="RXK40744.1"/>
    </source>
</evidence>
<sequence>MSRHSFTKALKKEAGELTDGVIDFVCDTGNIVTDRTGTVLEVTESLVDYVDGALTRVFSAISSPGSRSPRRSPKHSANSSDERSGRNSRRNSEDYFTSKRDSVHQETDQTGKETSTVRRPSERRGRNRQTTYLEPPSAPRSRYEKHSTVYSNSPSPGYTGGDEEDDYDDEEYEAIPSPEPAPYHHQRTHSRNDSRYLSISQLHKQISSRYRNTNGPRLQASSGTHGLTYQASGPGPSMEDERPDDWNSRGRFGMYDTTLESDRPQYASLSSDAYLGRQDSTESFVRTTPGYDPSVDGTPRETREEFEQRLRDFYPKSSGQSSNTEQTGETYGGYDAYGQHGYGG</sequence>
<feature type="region of interest" description="Disordered" evidence="1">
    <location>
        <begin position="61"/>
        <end position="193"/>
    </location>
</feature>
<dbReference type="VEuPathDB" id="FungiDB:TREMEDRAFT_59540"/>
<evidence type="ECO:0000313" key="3">
    <source>
        <dbReference type="Proteomes" id="UP000289152"/>
    </source>
</evidence>
<feature type="compositionally biased region" description="Polar residues" evidence="1">
    <location>
        <begin position="212"/>
        <end position="231"/>
    </location>
</feature>
<keyword evidence="3" id="KW-1185">Reference proteome</keyword>
<feature type="compositionally biased region" description="Basic and acidic residues" evidence="1">
    <location>
        <begin position="298"/>
        <end position="314"/>
    </location>
</feature>
<name>A0A4Q1BRX2_TREME</name>
<accession>A0A4Q1BRX2</accession>